<evidence type="ECO:0000313" key="3">
    <source>
        <dbReference type="Proteomes" id="UP000239560"/>
    </source>
</evidence>
<feature type="compositionally biased region" description="Pro residues" evidence="1">
    <location>
        <begin position="198"/>
        <end position="213"/>
    </location>
</feature>
<feature type="region of interest" description="Disordered" evidence="1">
    <location>
        <begin position="135"/>
        <end position="265"/>
    </location>
</feature>
<dbReference type="EMBL" id="LCTV02000009">
    <property type="protein sequence ID" value="PRQ72879.1"/>
    <property type="molecule type" value="Genomic_DNA"/>
</dbReference>
<comment type="caution">
    <text evidence="2">The sequence shown here is derived from an EMBL/GenBank/DDBJ whole genome shotgun (WGS) entry which is preliminary data.</text>
</comment>
<evidence type="ECO:0000256" key="1">
    <source>
        <dbReference type="SAM" id="MobiDB-lite"/>
    </source>
</evidence>
<protein>
    <submittedName>
        <fullName evidence="2">Uncharacterized protein</fullName>
    </submittedName>
</protein>
<reference evidence="2 3" key="1">
    <citation type="journal article" date="2018" name="Elife">
        <title>Functional genomics of lipid metabolism in the oleaginous yeast Rhodosporidium toruloides.</title>
        <authorList>
            <person name="Coradetti S.T."/>
            <person name="Pinel D."/>
            <person name="Geiselman G."/>
            <person name="Ito M."/>
            <person name="Mondo S."/>
            <person name="Reilly M.C."/>
            <person name="Cheng Y.F."/>
            <person name="Bauer S."/>
            <person name="Grigoriev I."/>
            <person name="Gladden J.M."/>
            <person name="Simmons B.A."/>
            <person name="Brem R."/>
            <person name="Arkin A.P."/>
            <person name="Skerker J.M."/>
        </authorList>
    </citation>
    <scope>NUCLEOTIDE SEQUENCE [LARGE SCALE GENOMIC DNA]</scope>
    <source>
        <strain evidence="2 3">NBRC 0880</strain>
    </source>
</reference>
<feature type="compositionally biased region" description="Basic and acidic residues" evidence="1">
    <location>
        <begin position="11"/>
        <end position="32"/>
    </location>
</feature>
<proteinExistence type="predicted"/>
<sequence length="265" mass="28596">MGPMKEVGGGEGERVTKGFGEQERGTHDDRDQLNPIRTQRSLLRQRVASIEVVFLGRSLEVVLLLRERRGRLEGVQEGHGWCLSGQRWLGSREERARVGSFVSSSEGVKRADHVESWDSLSGRAGRPACLGVKTSLAASTSGGSEKESGNAGRRKTWDGCPPRRRRSEGSNSSFCKKVRRPTSRGDSSEPYGAVLAFPRPPPPLPSRRIPLPPARSGELRDAGTPARGRSSSVRGTVGPPSTVAEAEQLARSSSRPPAGLTLDAR</sequence>
<gene>
    <name evidence="2" type="ORF">AAT19DRAFT_16803</name>
</gene>
<dbReference type="AlphaFoldDB" id="A0A2T0A4D7"/>
<organism evidence="2 3">
    <name type="scientific">Rhodotorula toruloides</name>
    <name type="common">Yeast</name>
    <name type="synonym">Rhodosporidium toruloides</name>
    <dbReference type="NCBI Taxonomy" id="5286"/>
    <lineage>
        <taxon>Eukaryota</taxon>
        <taxon>Fungi</taxon>
        <taxon>Dikarya</taxon>
        <taxon>Basidiomycota</taxon>
        <taxon>Pucciniomycotina</taxon>
        <taxon>Microbotryomycetes</taxon>
        <taxon>Sporidiobolales</taxon>
        <taxon>Sporidiobolaceae</taxon>
        <taxon>Rhodotorula</taxon>
    </lineage>
</organism>
<evidence type="ECO:0000313" key="2">
    <source>
        <dbReference type="EMBL" id="PRQ72879.1"/>
    </source>
</evidence>
<name>A0A2T0A4D7_RHOTO</name>
<dbReference type="Proteomes" id="UP000239560">
    <property type="component" value="Unassembled WGS sequence"/>
</dbReference>
<accession>A0A2T0A4D7</accession>
<feature type="region of interest" description="Disordered" evidence="1">
    <location>
        <begin position="1"/>
        <end position="34"/>
    </location>
</feature>